<evidence type="ECO:0000313" key="3">
    <source>
        <dbReference type="Proteomes" id="UP000507470"/>
    </source>
</evidence>
<proteinExistence type="predicted"/>
<dbReference type="EMBL" id="CACVKT020006488">
    <property type="protein sequence ID" value="CAC5402060.1"/>
    <property type="molecule type" value="Genomic_DNA"/>
</dbReference>
<dbReference type="AlphaFoldDB" id="A0A6J8D4K0"/>
<protein>
    <submittedName>
        <fullName evidence="2">Uncharacterized protein</fullName>
    </submittedName>
</protein>
<evidence type="ECO:0000256" key="1">
    <source>
        <dbReference type="SAM" id="Phobius"/>
    </source>
</evidence>
<gene>
    <name evidence="2" type="ORF">MCOR_36061</name>
</gene>
<feature type="transmembrane region" description="Helical" evidence="1">
    <location>
        <begin position="185"/>
        <end position="202"/>
    </location>
</feature>
<keyword evidence="3" id="KW-1185">Reference proteome</keyword>
<keyword evidence="1" id="KW-1133">Transmembrane helix</keyword>
<organism evidence="2 3">
    <name type="scientific">Mytilus coruscus</name>
    <name type="common">Sea mussel</name>
    <dbReference type="NCBI Taxonomy" id="42192"/>
    <lineage>
        <taxon>Eukaryota</taxon>
        <taxon>Metazoa</taxon>
        <taxon>Spiralia</taxon>
        <taxon>Lophotrochozoa</taxon>
        <taxon>Mollusca</taxon>
        <taxon>Bivalvia</taxon>
        <taxon>Autobranchia</taxon>
        <taxon>Pteriomorphia</taxon>
        <taxon>Mytilida</taxon>
        <taxon>Mytiloidea</taxon>
        <taxon>Mytilidae</taxon>
        <taxon>Mytilinae</taxon>
        <taxon>Mytilus</taxon>
    </lineage>
</organism>
<keyword evidence="1" id="KW-0472">Membrane</keyword>
<sequence>MESCVNANDRNLASNCSDGYCYSNIVYDKSNKSITSMLRRCMHKYVEGGCDTDSKQIVCSHTCQEDYCNSKTNLLSNTGYKQDKSASATWNYCYSCSHSTDFPMESCVNANDRNLAKNCSYGYCYSNIMYDKNTKSITSMIRRCMNKYVEGGCDTDSKHIVCSQTCQEDYCNSKTNLWSNTGYKPNYSVLLIFCTVFFSVLIN</sequence>
<reference evidence="2 3" key="1">
    <citation type="submission" date="2020-06" db="EMBL/GenBank/DDBJ databases">
        <authorList>
            <person name="Li R."/>
            <person name="Bekaert M."/>
        </authorList>
    </citation>
    <scope>NUCLEOTIDE SEQUENCE [LARGE SCALE GENOMIC DNA]</scope>
    <source>
        <strain evidence="3">wild</strain>
    </source>
</reference>
<name>A0A6J8D4K0_MYTCO</name>
<keyword evidence="1" id="KW-0812">Transmembrane</keyword>
<dbReference type="Proteomes" id="UP000507470">
    <property type="component" value="Unassembled WGS sequence"/>
</dbReference>
<accession>A0A6J8D4K0</accession>
<evidence type="ECO:0000313" key="2">
    <source>
        <dbReference type="EMBL" id="CAC5402060.1"/>
    </source>
</evidence>